<keyword evidence="2" id="KW-1185">Reference proteome</keyword>
<reference evidence="2" key="1">
    <citation type="journal article" date="2019" name="Int. J. Syst. Evol. Microbiol.">
        <title>The Global Catalogue of Microorganisms (GCM) 10K type strain sequencing project: providing services to taxonomists for standard genome sequencing and annotation.</title>
        <authorList>
            <consortium name="The Broad Institute Genomics Platform"/>
            <consortium name="The Broad Institute Genome Sequencing Center for Infectious Disease"/>
            <person name="Wu L."/>
            <person name="Ma J."/>
        </authorList>
    </citation>
    <scope>NUCLEOTIDE SEQUENCE [LARGE SCALE GENOMIC DNA]</scope>
    <source>
        <strain evidence="2">CCUG 42722</strain>
    </source>
</reference>
<name>A0ABV9HEA6_9MICO</name>
<dbReference type="EMBL" id="JBHSFI010000003">
    <property type="protein sequence ID" value="MFC4628303.1"/>
    <property type="molecule type" value="Genomic_DNA"/>
</dbReference>
<dbReference type="Gene3D" id="3.40.50.300">
    <property type="entry name" value="P-loop containing nucleotide triphosphate hydrolases"/>
    <property type="match status" value="1"/>
</dbReference>
<dbReference type="Pfam" id="PF13671">
    <property type="entry name" value="AAA_33"/>
    <property type="match status" value="1"/>
</dbReference>
<evidence type="ECO:0000313" key="1">
    <source>
        <dbReference type="EMBL" id="MFC4628303.1"/>
    </source>
</evidence>
<dbReference type="Proteomes" id="UP001596011">
    <property type="component" value="Unassembled WGS sequence"/>
</dbReference>
<accession>A0ABV9HEA6</accession>
<gene>
    <name evidence="1" type="ORF">ACFO6V_08655</name>
</gene>
<dbReference type="SUPFAM" id="SSF52540">
    <property type="entry name" value="P-loop containing nucleoside triphosphate hydrolases"/>
    <property type="match status" value="1"/>
</dbReference>
<dbReference type="InterPro" id="IPR027417">
    <property type="entry name" value="P-loop_NTPase"/>
</dbReference>
<dbReference type="RefSeq" id="WP_377134264.1">
    <property type="nucleotide sequence ID" value="NZ_JBHSFI010000003.1"/>
</dbReference>
<proteinExistence type="predicted"/>
<sequence>MIVWLNGPFGGGKTTTAAELVALLPEAVVFDPEKMGEAIVPALSSIEPVPDFQDWRPWRELVVAALVSLDRYTDRTVVAPQTVVVEQYWDEIMSGLAAAGVVVRAFTLDSTPEEHERRIAGDTVTNATIEEIKLHEGAVVGWRRHRAPDYRAALPWLAERTAVIDTTLLRPAEVAKEIAGRVGLPVTPA</sequence>
<comment type="caution">
    <text evidence="1">The sequence shown here is derived from an EMBL/GenBank/DDBJ whole genome shotgun (WGS) entry which is preliminary data.</text>
</comment>
<protein>
    <submittedName>
        <fullName evidence="1">AAA family ATPase</fullName>
    </submittedName>
</protein>
<organism evidence="1 2">
    <name type="scientific">Promicromonospora alba</name>
    <dbReference type="NCBI Taxonomy" id="1616110"/>
    <lineage>
        <taxon>Bacteria</taxon>
        <taxon>Bacillati</taxon>
        <taxon>Actinomycetota</taxon>
        <taxon>Actinomycetes</taxon>
        <taxon>Micrococcales</taxon>
        <taxon>Promicromonosporaceae</taxon>
        <taxon>Promicromonospora</taxon>
    </lineage>
</organism>
<evidence type="ECO:0000313" key="2">
    <source>
        <dbReference type="Proteomes" id="UP001596011"/>
    </source>
</evidence>